<feature type="binding site" description="in other chain" evidence="11">
    <location>
        <position position="300"/>
    </location>
    <ligand>
        <name>K(+)</name>
        <dbReference type="ChEBI" id="CHEBI:29103"/>
        <note>ligand shared between two tetrameric partners</note>
    </ligand>
</feature>
<dbReference type="Proteomes" id="UP001157133">
    <property type="component" value="Unassembled WGS sequence"/>
</dbReference>
<comment type="caution">
    <text evidence="11">Lacks conserved residue(s) required for the propagation of feature annotation.</text>
</comment>
<comment type="cofactor">
    <cofactor evidence="1 11">
        <name>K(+)</name>
        <dbReference type="ChEBI" id="CHEBI:29103"/>
    </cofactor>
</comment>
<dbReference type="HAMAP" id="MF_01964">
    <property type="entry name" value="IMPDH"/>
    <property type="match status" value="1"/>
</dbReference>
<feature type="binding site" evidence="11">
    <location>
        <begin position="385"/>
        <end position="389"/>
    </location>
    <ligand>
        <name>IMP</name>
        <dbReference type="ChEBI" id="CHEBI:58053"/>
    </ligand>
</feature>
<dbReference type="Pfam" id="PF00478">
    <property type="entry name" value="IMPDH"/>
    <property type="match status" value="1"/>
</dbReference>
<evidence type="ECO:0000256" key="14">
    <source>
        <dbReference type="RuleBase" id="RU003928"/>
    </source>
</evidence>
<keyword evidence="7 11" id="KW-0560">Oxidoreductase</keyword>
<keyword evidence="9 12" id="KW-0129">CBS domain</keyword>
<dbReference type="Pfam" id="PF00571">
    <property type="entry name" value="CBS"/>
    <property type="match status" value="2"/>
</dbReference>
<evidence type="ECO:0000256" key="7">
    <source>
        <dbReference type="ARBA" id="ARBA00023002"/>
    </source>
</evidence>
<evidence type="ECO:0000256" key="12">
    <source>
        <dbReference type="PROSITE-ProRule" id="PRU00703"/>
    </source>
</evidence>
<dbReference type="InterPro" id="IPR005990">
    <property type="entry name" value="IMP_DH"/>
</dbReference>
<dbReference type="PANTHER" id="PTHR11911">
    <property type="entry name" value="INOSINE-5-MONOPHOSPHATE DEHYDROGENASE RELATED"/>
    <property type="match status" value="1"/>
</dbReference>
<dbReference type="SMART" id="SM01240">
    <property type="entry name" value="IMPDH"/>
    <property type="match status" value="1"/>
</dbReference>
<keyword evidence="3 11" id="KW-0479">Metal-binding</keyword>
<feature type="binding site" evidence="11">
    <location>
        <position position="418"/>
    </location>
    <ligand>
        <name>IMP</name>
        <dbReference type="ChEBI" id="CHEBI:58053"/>
    </ligand>
</feature>
<dbReference type="PANTHER" id="PTHR11911:SF111">
    <property type="entry name" value="INOSINE-5'-MONOPHOSPHATE DEHYDROGENASE"/>
    <property type="match status" value="1"/>
</dbReference>
<evidence type="ECO:0000313" key="17">
    <source>
        <dbReference type="Proteomes" id="UP001157133"/>
    </source>
</evidence>
<dbReference type="CDD" id="cd00381">
    <property type="entry name" value="IMPDH"/>
    <property type="match status" value="1"/>
</dbReference>
<evidence type="ECO:0000256" key="5">
    <source>
        <dbReference type="ARBA" id="ARBA00022755"/>
    </source>
</evidence>
<evidence type="ECO:0000256" key="2">
    <source>
        <dbReference type="ARBA" id="ARBA00005502"/>
    </source>
</evidence>
<dbReference type="EMBL" id="BSSU01000009">
    <property type="protein sequence ID" value="GLX82441.1"/>
    <property type="molecule type" value="Genomic_DNA"/>
</dbReference>
<feature type="domain" description="CBS" evidence="15">
    <location>
        <begin position="93"/>
        <end position="149"/>
    </location>
</feature>
<comment type="function">
    <text evidence="11">Catalyzes the conversion of inosine 5'-phosphate (IMP) to xanthosine 5'-phosphate (XMP), the first committed and rate-limiting step in the de novo synthesis of guanine nucleotides, and therefore plays an important role in the regulation of cell growth.</text>
</comment>
<evidence type="ECO:0000313" key="16">
    <source>
        <dbReference type="EMBL" id="GLX82441.1"/>
    </source>
</evidence>
<name>A0ABQ6H6C8_9GAMM</name>
<organism evidence="16 17">
    <name type="scientific">Thalassotalea eurytherma</name>
    <dbReference type="NCBI Taxonomy" id="1144278"/>
    <lineage>
        <taxon>Bacteria</taxon>
        <taxon>Pseudomonadati</taxon>
        <taxon>Pseudomonadota</taxon>
        <taxon>Gammaproteobacteria</taxon>
        <taxon>Alteromonadales</taxon>
        <taxon>Colwelliaceae</taxon>
        <taxon>Thalassotalea</taxon>
    </lineage>
</organism>
<feature type="binding site" description="in other chain" evidence="11">
    <location>
        <position position="302"/>
    </location>
    <ligand>
        <name>K(+)</name>
        <dbReference type="ChEBI" id="CHEBI:29103"/>
        <note>ligand shared between two tetrameric partners</note>
    </ligand>
</feature>
<comment type="caution">
    <text evidence="16">The sequence shown here is derived from an EMBL/GenBank/DDBJ whole genome shotgun (WGS) entry which is preliminary data.</text>
</comment>
<evidence type="ECO:0000256" key="9">
    <source>
        <dbReference type="ARBA" id="ARBA00023122"/>
    </source>
</evidence>
<evidence type="ECO:0000256" key="13">
    <source>
        <dbReference type="RuleBase" id="RU003927"/>
    </source>
</evidence>
<evidence type="ECO:0000259" key="15">
    <source>
        <dbReference type="PROSITE" id="PS51371"/>
    </source>
</evidence>
<evidence type="ECO:0000256" key="4">
    <source>
        <dbReference type="ARBA" id="ARBA00022749"/>
    </source>
</evidence>
<dbReference type="SUPFAM" id="SSF54631">
    <property type="entry name" value="CBS-domain pair"/>
    <property type="match status" value="1"/>
</dbReference>
<feature type="binding site" evidence="11">
    <location>
        <position position="472"/>
    </location>
    <ligand>
        <name>K(+)</name>
        <dbReference type="ChEBI" id="CHEBI:29103"/>
        <note>ligand shared between two tetrameric partners</note>
    </ligand>
</feature>
<feature type="binding site" evidence="11">
    <location>
        <position position="248"/>
    </location>
    <ligand>
        <name>NAD(+)</name>
        <dbReference type="ChEBI" id="CHEBI:57540"/>
    </ligand>
</feature>
<dbReference type="InterPro" id="IPR046342">
    <property type="entry name" value="CBS_dom_sf"/>
</dbReference>
<dbReference type="NCBIfam" id="TIGR01302">
    <property type="entry name" value="IMP_dehydrog"/>
    <property type="match status" value="1"/>
</dbReference>
<sequence length="490" mass="51807">MLRIAQEALTFDDVLLVPAHSTVLPHTADLTTKLTRKISLNVPMVSASMDTVTEARLAITLAQEGGIGFIHKNMTIAEQAKNVAQVKKYESGIVSHPVTVSPDATTEEVMRLADELGFSGFPVVDAENNLVGIITGRDLRFETDLSKAVSELMTPKAKLITVQAGAQREEILGLMHEHRIEKILVVNDVFKLEGMITVKDYKKAESKPNACKDELGRLRAGAAVGVGAGTDERIDALVEAGVDVLLIDTSHGHSQGVLDRVAETRAKYPNLQIIAGNVATGSGAKALADAGVDAVKVGIGPGSICTTRIVTGVGVPQLTAISDAVEALQGTGIPVIADGGIRFSGDIAKALVAGAHCVMVGSMFAGTEESPGEVELYQGRYYKSYRGMGSLGAMAQKEGSSDRYFQKTDGEADKLVPEGIEGRVAYKGPVAAIIHQQMGGLRSSMGLTGSATIEEMRTKPQFMKITAAGMGESHVHDVTITKEAPNYRMG</sequence>
<feature type="domain" description="CBS" evidence="15">
    <location>
        <begin position="153"/>
        <end position="214"/>
    </location>
</feature>
<dbReference type="InterPro" id="IPR015875">
    <property type="entry name" value="IMP_DH/GMP_Rdtase_CS"/>
</dbReference>
<dbReference type="EC" id="1.1.1.205" evidence="11 14"/>
<protein>
    <recommendedName>
        <fullName evidence="11 14">Inosine-5'-monophosphate dehydrogenase</fullName>
        <shortName evidence="11">IMP dehydrogenase</shortName>
        <shortName evidence="11">IMPD</shortName>
        <shortName evidence="11">IMPDH</shortName>
        <ecNumber evidence="11 14">1.1.1.205</ecNumber>
    </recommendedName>
</protein>
<feature type="binding site" evidence="11">
    <location>
        <begin position="338"/>
        <end position="340"/>
    </location>
    <ligand>
        <name>IMP</name>
        <dbReference type="ChEBI" id="CHEBI:58053"/>
    </ligand>
</feature>
<feature type="binding site" evidence="11">
    <location>
        <position position="474"/>
    </location>
    <ligand>
        <name>K(+)</name>
        <dbReference type="ChEBI" id="CHEBI:29103"/>
        <note>ligand shared between two tetrameric partners</note>
    </ligand>
</feature>
<comment type="activity regulation">
    <text evidence="11">Mycophenolic acid (MPA) is a non-competitive inhibitor that prevents formation of the closed enzyme conformation by binding to the same site as the amobile flap. In contrast, mizoribine monophosphate (MZP) is a competitive inhibitor that induces the closed conformation. MPA is a potent inhibitor of mammalian IMPDHs but a poor inhibitor of the bacterial enzymes. MZP is a more potent inhibitor of bacterial IMPDH.</text>
</comment>
<keyword evidence="4 11" id="KW-0332">GMP biosynthesis</keyword>
<dbReference type="RefSeq" id="WP_284207810.1">
    <property type="nucleotide sequence ID" value="NZ_BSSU01000009.1"/>
</dbReference>
<dbReference type="InterPro" id="IPR013785">
    <property type="entry name" value="Aldolase_TIM"/>
</dbReference>
<dbReference type="PIRSF" id="PIRSF000130">
    <property type="entry name" value="IMPDH"/>
    <property type="match status" value="1"/>
</dbReference>
<dbReference type="PROSITE" id="PS00487">
    <property type="entry name" value="IMP_DH_GMP_RED"/>
    <property type="match status" value="1"/>
</dbReference>
<comment type="subunit">
    <text evidence="11">Homotetramer.</text>
</comment>
<feature type="active site" description="Thioimidate intermediate" evidence="11">
    <location>
        <position position="305"/>
    </location>
</feature>
<comment type="pathway">
    <text evidence="11 14">Purine metabolism; XMP biosynthesis via de novo pathway; XMP from IMP: step 1/1.</text>
</comment>
<feature type="active site" description="Proton acceptor" evidence="11">
    <location>
        <position position="403"/>
    </location>
</feature>
<dbReference type="SMART" id="SM00116">
    <property type="entry name" value="CBS"/>
    <property type="match status" value="2"/>
</dbReference>
<comment type="catalytic activity">
    <reaction evidence="10 11 14">
        <text>IMP + NAD(+) + H2O = XMP + NADH + H(+)</text>
        <dbReference type="Rhea" id="RHEA:11708"/>
        <dbReference type="ChEBI" id="CHEBI:15377"/>
        <dbReference type="ChEBI" id="CHEBI:15378"/>
        <dbReference type="ChEBI" id="CHEBI:57464"/>
        <dbReference type="ChEBI" id="CHEBI:57540"/>
        <dbReference type="ChEBI" id="CHEBI:57945"/>
        <dbReference type="ChEBI" id="CHEBI:58053"/>
        <dbReference type="EC" id="1.1.1.205"/>
    </reaction>
</comment>
<evidence type="ECO:0000256" key="3">
    <source>
        <dbReference type="ARBA" id="ARBA00022723"/>
    </source>
</evidence>
<dbReference type="SUPFAM" id="SSF51412">
    <property type="entry name" value="Inosine monophosphate dehydrogenase (IMPDH)"/>
    <property type="match status" value="1"/>
</dbReference>
<evidence type="ECO:0000256" key="11">
    <source>
        <dbReference type="HAMAP-Rule" id="MF_01964"/>
    </source>
</evidence>
<evidence type="ECO:0000256" key="1">
    <source>
        <dbReference type="ARBA" id="ARBA00001958"/>
    </source>
</evidence>
<keyword evidence="17" id="KW-1185">Reference proteome</keyword>
<keyword evidence="5 11" id="KW-0658">Purine biosynthesis</keyword>
<evidence type="ECO:0000256" key="10">
    <source>
        <dbReference type="ARBA" id="ARBA00048028"/>
    </source>
</evidence>
<feature type="binding site" evidence="11">
    <location>
        <position position="303"/>
    </location>
    <ligand>
        <name>IMP</name>
        <dbReference type="ChEBI" id="CHEBI:58053"/>
    </ligand>
</feature>
<keyword evidence="6 11" id="KW-0630">Potassium</keyword>
<dbReference type="PROSITE" id="PS51371">
    <property type="entry name" value="CBS"/>
    <property type="match status" value="2"/>
</dbReference>
<feature type="binding site" evidence="11">
    <location>
        <begin position="361"/>
        <end position="362"/>
    </location>
    <ligand>
        <name>IMP</name>
        <dbReference type="ChEBI" id="CHEBI:58053"/>
    </ligand>
</feature>
<dbReference type="InterPro" id="IPR000644">
    <property type="entry name" value="CBS_dom"/>
</dbReference>
<evidence type="ECO:0000256" key="6">
    <source>
        <dbReference type="ARBA" id="ARBA00022958"/>
    </source>
</evidence>
<proteinExistence type="inferred from homology"/>
<reference evidence="16 17" key="1">
    <citation type="submission" date="2023-03" db="EMBL/GenBank/DDBJ databases">
        <title>Draft genome sequence of Thalassotalea eurytherma JCM 18482T.</title>
        <authorList>
            <person name="Sawabe T."/>
        </authorList>
    </citation>
    <scope>NUCLEOTIDE SEQUENCE [LARGE SCALE GENOMIC DNA]</scope>
    <source>
        <strain evidence="16 17">JCM 18482</strain>
    </source>
</reference>
<feature type="binding site" evidence="11">
    <location>
        <position position="473"/>
    </location>
    <ligand>
        <name>K(+)</name>
        <dbReference type="ChEBI" id="CHEBI:29103"/>
        <note>ligand shared between two tetrameric partners</note>
    </ligand>
</feature>
<accession>A0ABQ6H6C8</accession>
<evidence type="ECO:0000256" key="8">
    <source>
        <dbReference type="ARBA" id="ARBA00023027"/>
    </source>
</evidence>
<dbReference type="InterPro" id="IPR001093">
    <property type="entry name" value="IMP_DH_GMPRt"/>
</dbReference>
<comment type="similarity">
    <text evidence="2 11 13">Belongs to the IMPDH/GMPR family.</text>
</comment>
<dbReference type="Gene3D" id="3.20.20.70">
    <property type="entry name" value="Aldolase class I"/>
    <property type="match status" value="1"/>
</dbReference>
<gene>
    <name evidence="11 16" type="primary">guaB</name>
    <name evidence="16" type="ORF">theurythT_18930</name>
</gene>
<dbReference type="CDD" id="cd04601">
    <property type="entry name" value="CBS_pair_IMPDH"/>
    <property type="match status" value="1"/>
</dbReference>
<feature type="binding site" description="in other chain" evidence="11">
    <location>
        <position position="305"/>
    </location>
    <ligand>
        <name>K(+)</name>
        <dbReference type="ChEBI" id="CHEBI:29103"/>
        <note>ligand shared between two tetrameric partners</note>
    </ligand>
</feature>
<keyword evidence="8 11" id="KW-0520">NAD</keyword>
<feature type="binding site" evidence="11">
    <location>
        <begin position="298"/>
        <end position="300"/>
    </location>
    <ligand>
        <name>NAD(+)</name>
        <dbReference type="ChEBI" id="CHEBI:57540"/>
    </ligand>
</feature>